<organism evidence="6">
    <name type="scientific">Thelazia callipaeda</name>
    <name type="common">Oriental eyeworm</name>
    <name type="synonym">Parasitic nematode</name>
    <dbReference type="NCBI Taxonomy" id="103827"/>
    <lineage>
        <taxon>Eukaryota</taxon>
        <taxon>Metazoa</taxon>
        <taxon>Ecdysozoa</taxon>
        <taxon>Nematoda</taxon>
        <taxon>Chromadorea</taxon>
        <taxon>Rhabditida</taxon>
        <taxon>Spirurina</taxon>
        <taxon>Spiruromorpha</taxon>
        <taxon>Thelazioidea</taxon>
        <taxon>Thelaziidae</taxon>
        <taxon>Thelazia</taxon>
    </lineage>
</organism>
<dbReference type="WBParaSite" id="TCLT_0000049601-mRNA-1">
    <property type="protein sequence ID" value="TCLT_0000049601-mRNA-1"/>
    <property type="gene ID" value="TCLT_0000049601"/>
</dbReference>
<accession>A0A0N5CKA4</accession>
<keyword evidence="2 5" id="KW-0812">Transmembrane</keyword>
<dbReference type="AlphaFoldDB" id="A0A0N5CKA4"/>
<name>A0A0N5CKA4_THECL</name>
<comment type="subcellular location">
    <subcellularLocation>
        <location evidence="1">Membrane</location>
        <topology evidence="1">Multi-pass membrane protein</topology>
    </subcellularLocation>
</comment>
<reference evidence="6" key="1">
    <citation type="submission" date="2017-02" db="UniProtKB">
        <authorList>
            <consortium name="WormBaseParasite"/>
        </authorList>
    </citation>
    <scope>IDENTIFICATION</scope>
</reference>
<evidence type="ECO:0000256" key="4">
    <source>
        <dbReference type="ARBA" id="ARBA00023136"/>
    </source>
</evidence>
<proteinExistence type="predicted"/>
<keyword evidence="3 5" id="KW-1133">Transmembrane helix</keyword>
<dbReference type="GO" id="GO:0006890">
    <property type="term" value="P:retrograde vesicle-mediated transport, Golgi to endoplasmic reticulum"/>
    <property type="evidence" value="ECO:0007669"/>
    <property type="project" value="InterPro"/>
</dbReference>
<dbReference type="GO" id="GO:0016020">
    <property type="term" value="C:membrane"/>
    <property type="evidence" value="ECO:0007669"/>
    <property type="project" value="UniProtKB-SubCell"/>
</dbReference>
<feature type="transmembrane region" description="Helical" evidence="5">
    <location>
        <begin position="47"/>
        <end position="72"/>
    </location>
</feature>
<evidence type="ECO:0000256" key="1">
    <source>
        <dbReference type="ARBA" id="ARBA00004141"/>
    </source>
</evidence>
<sequence>LTFFFHTYIYGSLAACSAVSVAVKQYLPDWVLLSIPIGRIKNTHLPACIFFASSILVLFNLLRMVSLLQILLGIQISWMYLRFLQPHGDAEPRGDANEHFAWETLFPSKLQPFMRVLSSTAYSCLIKTHFCKPMARHIDLSHLDSLSVIIPNLQSKDTERRRQKALRDLTERLNRVQRAELAVWPEMDDISGCSVAEDIENKMEQKEKTEVQSPVSYKLFVLVLYILMK</sequence>
<keyword evidence="4 5" id="KW-0472">Membrane</keyword>
<dbReference type="GO" id="GO:0005794">
    <property type="term" value="C:Golgi apparatus"/>
    <property type="evidence" value="ECO:0007669"/>
    <property type="project" value="TreeGrafter"/>
</dbReference>
<evidence type="ECO:0000256" key="2">
    <source>
        <dbReference type="ARBA" id="ARBA00022692"/>
    </source>
</evidence>
<dbReference type="PANTHER" id="PTHR13377:SF3">
    <property type="entry name" value="TRANSMEMBRANE PROTEIN 115"/>
    <property type="match status" value="1"/>
</dbReference>
<feature type="transmembrane region" description="Helical" evidence="5">
    <location>
        <begin position="7"/>
        <end position="27"/>
    </location>
</feature>
<protein>
    <submittedName>
        <fullName evidence="6">XK-related protein</fullName>
    </submittedName>
</protein>
<dbReference type="InterPro" id="IPR013861">
    <property type="entry name" value="TMEM115/Pdh1/Rbl19"/>
</dbReference>
<evidence type="ECO:0000256" key="3">
    <source>
        <dbReference type="ARBA" id="ARBA00022989"/>
    </source>
</evidence>
<evidence type="ECO:0000256" key="5">
    <source>
        <dbReference type="SAM" id="Phobius"/>
    </source>
</evidence>
<evidence type="ECO:0000313" key="6">
    <source>
        <dbReference type="WBParaSite" id="TCLT_0000049601-mRNA-1"/>
    </source>
</evidence>
<dbReference type="PANTHER" id="PTHR13377">
    <property type="entry name" value="PLACENTAL PROTEIN 6"/>
    <property type="match status" value="1"/>
</dbReference>
<dbReference type="OMA" id="WATLFPS"/>